<reference evidence="1" key="1">
    <citation type="submission" date="2022-04" db="EMBL/GenBank/DDBJ databases">
        <title>Chromosome-scale genome assembly of Holotrichia oblita Faldermann.</title>
        <authorList>
            <person name="Rongchong L."/>
        </authorList>
    </citation>
    <scope>NUCLEOTIDE SEQUENCE</scope>
    <source>
        <strain evidence="1">81SQS9</strain>
    </source>
</reference>
<dbReference type="Proteomes" id="UP001056778">
    <property type="component" value="Chromosome 1"/>
</dbReference>
<comment type="caution">
    <text evidence="1">The sequence shown here is derived from an EMBL/GenBank/DDBJ whole genome shotgun (WGS) entry which is preliminary data.</text>
</comment>
<proteinExistence type="predicted"/>
<keyword evidence="2" id="KW-1185">Reference proteome</keyword>
<protein>
    <submittedName>
        <fullName evidence="1">Uncharacterized protein</fullName>
    </submittedName>
</protein>
<evidence type="ECO:0000313" key="1">
    <source>
        <dbReference type="EMBL" id="KAI4470894.1"/>
    </source>
</evidence>
<dbReference type="EMBL" id="CM043015">
    <property type="protein sequence ID" value="KAI4470894.1"/>
    <property type="molecule type" value="Genomic_DNA"/>
</dbReference>
<name>A0ACB9TVV2_HOLOL</name>
<organism evidence="1 2">
    <name type="scientific">Holotrichia oblita</name>
    <name type="common">Chafer beetle</name>
    <dbReference type="NCBI Taxonomy" id="644536"/>
    <lineage>
        <taxon>Eukaryota</taxon>
        <taxon>Metazoa</taxon>
        <taxon>Ecdysozoa</taxon>
        <taxon>Arthropoda</taxon>
        <taxon>Hexapoda</taxon>
        <taxon>Insecta</taxon>
        <taxon>Pterygota</taxon>
        <taxon>Neoptera</taxon>
        <taxon>Endopterygota</taxon>
        <taxon>Coleoptera</taxon>
        <taxon>Polyphaga</taxon>
        <taxon>Scarabaeiformia</taxon>
        <taxon>Scarabaeidae</taxon>
        <taxon>Melolonthinae</taxon>
        <taxon>Holotrichia</taxon>
    </lineage>
</organism>
<evidence type="ECO:0000313" key="2">
    <source>
        <dbReference type="Proteomes" id="UP001056778"/>
    </source>
</evidence>
<gene>
    <name evidence="1" type="ORF">MML48_1g17343</name>
</gene>
<accession>A0ACB9TVV2</accession>
<sequence length="172" mass="20441">MVSYEVVRECAQIIAVLLKEKLRGMLCDVNKSHKNRRFWMKQWILRRNRLGVSETLLKELTLEDKEAYSNHLRMYEERFDELLSKFQDCIKKQDTVMRLAIPPKLKLQVTLRYLTTGDSFSTLAYIYRVYLKIPFQILWAKFVQTSHSLRIDNNILDDPCESAPHCCLLHDD</sequence>